<organism evidence="2 3">
    <name type="scientific">Cysteiniphilum litorale</name>
    <dbReference type="NCBI Taxonomy" id="2056700"/>
    <lineage>
        <taxon>Bacteria</taxon>
        <taxon>Pseudomonadati</taxon>
        <taxon>Pseudomonadota</taxon>
        <taxon>Gammaproteobacteria</taxon>
        <taxon>Thiotrichales</taxon>
        <taxon>Fastidiosibacteraceae</taxon>
        <taxon>Cysteiniphilum</taxon>
    </lineage>
</organism>
<dbReference type="AlphaFoldDB" id="A0A8J2Z5J6"/>
<name>A0A8J2Z5J6_9GAMM</name>
<protein>
    <submittedName>
        <fullName evidence="2">Uncharacterized protein</fullName>
    </submittedName>
</protein>
<dbReference type="Proteomes" id="UP000636949">
    <property type="component" value="Unassembled WGS sequence"/>
</dbReference>
<dbReference type="RefSeq" id="WP_117003392.1">
    <property type="nucleotide sequence ID" value="NZ_BMJS01000026.1"/>
</dbReference>
<dbReference type="OrthoDB" id="9845532at2"/>
<evidence type="ECO:0000313" key="2">
    <source>
        <dbReference type="EMBL" id="GGG02909.1"/>
    </source>
</evidence>
<accession>A0A8J2Z5J6</accession>
<keyword evidence="3" id="KW-1185">Reference proteome</keyword>
<keyword evidence="1" id="KW-0472">Membrane</keyword>
<keyword evidence="1" id="KW-1133">Transmembrane helix</keyword>
<reference evidence="2" key="1">
    <citation type="journal article" date="2014" name="Int. J. Syst. Evol. Microbiol.">
        <title>Complete genome sequence of Corynebacterium casei LMG S-19264T (=DSM 44701T), isolated from a smear-ripened cheese.</title>
        <authorList>
            <consortium name="US DOE Joint Genome Institute (JGI-PGF)"/>
            <person name="Walter F."/>
            <person name="Albersmeier A."/>
            <person name="Kalinowski J."/>
            <person name="Ruckert C."/>
        </authorList>
    </citation>
    <scope>NUCLEOTIDE SEQUENCE</scope>
    <source>
        <strain evidence="2">CGMCC 1.15758</strain>
    </source>
</reference>
<feature type="transmembrane region" description="Helical" evidence="1">
    <location>
        <begin position="6"/>
        <end position="27"/>
    </location>
</feature>
<proteinExistence type="predicted"/>
<evidence type="ECO:0000313" key="3">
    <source>
        <dbReference type="Proteomes" id="UP000636949"/>
    </source>
</evidence>
<keyword evidence="1" id="KW-0812">Transmembrane</keyword>
<evidence type="ECO:0000256" key="1">
    <source>
        <dbReference type="SAM" id="Phobius"/>
    </source>
</evidence>
<reference evidence="2" key="2">
    <citation type="submission" date="2020-09" db="EMBL/GenBank/DDBJ databases">
        <authorList>
            <person name="Sun Q."/>
            <person name="Zhou Y."/>
        </authorList>
    </citation>
    <scope>NUCLEOTIDE SEQUENCE</scope>
    <source>
        <strain evidence="2">CGMCC 1.15758</strain>
    </source>
</reference>
<comment type="caution">
    <text evidence="2">The sequence shown here is derived from an EMBL/GenBank/DDBJ whole genome shotgun (WGS) entry which is preliminary data.</text>
</comment>
<sequence length="107" mass="12267">MNVVKGILSALPSVIILFFVLGGAYYLNSKLDKMNDMWLSANQVTVKNQQAQIKINRIFGKQMDDFTSYIHGLPEEKRKPWLETYSEEVQKMLFTPPKGLKNQSGEK</sequence>
<dbReference type="EMBL" id="BMJS01000026">
    <property type="protein sequence ID" value="GGG02909.1"/>
    <property type="molecule type" value="Genomic_DNA"/>
</dbReference>
<gene>
    <name evidence="2" type="ORF">GCM10010995_20430</name>
</gene>